<name>A0ABM7FN05_9STAP</name>
<evidence type="ECO:0008006" key="7">
    <source>
        <dbReference type="Google" id="ProtNLM"/>
    </source>
</evidence>
<gene>
    <name evidence="5" type="ORF">JMUB590_0383</name>
</gene>
<dbReference type="InterPro" id="IPR054529">
    <property type="entry name" value="TcaA_2nd"/>
</dbReference>
<evidence type="ECO:0000256" key="2">
    <source>
        <dbReference type="SAM" id="Phobius"/>
    </source>
</evidence>
<feature type="compositionally biased region" description="Basic and acidic residues" evidence="1">
    <location>
        <begin position="359"/>
        <end position="389"/>
    </location>
</feature>
<feature type="transmembrane region" description="Helical" evidence="2">
    <location>
        <begin position="59"/>
        <end position="80"/>
    </location>
</feature>
<accession>A0ABM7FN05</accession>
<dbReference type="InterPro" id="IPR054530">
    <property type="entry name" value="TcaA_4th"/>
</dbReference>
<feature type="domain" description="TcaA second" evidence="3">
    <location>
        <begin position="86"/>
        <end position="185"/>
    </location>
</feature>
<reference evidence="5 6" key="1">
    <citation type="submission" date="2018-05" db="EMBL/GenBank/DDBJ databases">
        <title>Complete genome sequencing of three human clinical isolates of Staphylococcus caprae reveals virulence factors similar to those of S. epidermidis and S. capitis.</title>
        <authorList>
            <person name="Watanabe S."/>
            <person name="Cui L."/>
        </authorList>
    </citation>
    <scope>NUCLEOTIDE SEQUENCE [LARGE SCALE GENOMIC DNA]</scope>
    <source>
        <strain evidence="5 6">JMUB590</strain>
    </source>
</reference>
<keyword evidence="2" id="KW-1133">Transmembrane helix</keyword>
<feature type="region of interest" description="Disordered" evidence="1">
    <location>
        <begin position="346"/>
        <end position="389"/>
    </location>
</feature>
<dbReference type="Proteomes" id="UP000274772">
    <property type="component" value="Chromosome"/>
</dbReference>
<feature type="domain" description="TcaA 4th" evidence="4">
    <location>
        <begin position="274"/>
        <end position="338"/>
    </location>
</feature>
<dbReference type="EMBL" id="AP018586">
    <property type="protein sequence ID" value="BBD91493.1"/>
    <property type="molecule type" value="Genomic_DNA"/>
</dbReference>
<keyword evidence="2" id="KW-0472">Membrane</keyword>
<proteinExistence type="predicted"/>
<dbReference type="RefSeq" id="WP_002444422.1">
    <property type="nucleotide sequence ID" value="NZ_AP018585.1"/>
</dbReference>
<evidence type="ECO:0000313" key="6">
    <source>
        <dbReference type="Proteomes" id="UP000274772"/>
    </source>
</evidence>
<sequence length="464" mass="53454">MKFCKHCGNPLNPSHKVCTRCGRPIGHITQTAPKHEVHQPYPPGRYHDGYQFKKPNKPLIVISILVAMITITLIALFFFLKHQLSPEQTVDQISDALKKEDARHLSKLLTSDGKKLDDSEAQAYLRFLKNEGKLSELTQDLKDSLDKMNTSKTKTHTVSINNLAIIQVVKKGKRYGLFNHYEFNIPKYSIDMYAQDDGKINYEYNGKKHTIHLKKSETAHVGTFPLGNYQLEAKKQVGNKTFKGNLTILMTPARSIVKENFKEKRFMIKADNTYKVKDIRLFINDKDKGKLEEYKTYGPYTSDEKVVVHLEGKVGKHLIKTNREQVKLPEGTEEYKTITLSFDPEEINKFDDDDTDSDDSNKDKKEDKEHKEKSDDKENDNQEKKKTDLTLSEAKDIIKQFDESAPSDSNHSYVLHPYMKWGDSVIDVKDKSGRTIYIYYISTKEKFISKGNIDGDHINSGYYH</sequence>
<keyword evidence="2" id="KW-0812">Transmembrane</keyword>
<dbReference type="Pfam" id="PF22820">
    <property type="entry name" value="TcaA_3rd_4th"/>
    <property type="match status" value="1"/>
</dbReference>
<evidence type="ECO:0000256" key="1">
    <source>
        <dbReference type="SAM" id="MobiDB-lite"/>
    </source>
</evidence>
<evidence type="ECO:0000259" key="3">
    <source>
        <dbReference type="Pfam" id="PF22813"/>
    </source>
</evidence>
<dbReference type="PANTHER" id="PTHR40038">
    <property type="entry name" value="MEMBRANE-ASSOCIATED PROTEIN TCAA"/>
    <property type="match status" value="1"/>
</dbReference>
<keyword evidence="6" id="KW-1185">Reference proteome</keyword>
<dbReference type="Pfam" id="PF22813">
    <property type="entry name" value="TcaA_2nd"/>
    <property type="match status" value="1"/>
</dbReference>
<dbReference type="GeneID" id="58050157"/>
<protein>
    <recommendedName>
        <fullName evidence="7">Membrane-associated protein</fullName>
    </recommendedName>
</protein>
<dbReference type="PANTHER" id="PTHR40038:SF1">
    <property type="entry name" value="MEMBRANE-ASSOCIATED PROTEIN TCAA"/>
    <property type="match status" value="1"/>
</dbReference>
<evidence type="ECO:0000313" key="5">
    <source>
        <dbReference type="EMBL" id="BBD91493.1"/>
    </source>
</evidence>
<evidence type="ECO:0000259" key="4">
    <source>
        <dbReference type="Pfam" id="PF22820"/>
    </source>
</evidence>
<organism evidence="5 6">
    <name type="scientific">Staphylococcus caprae</name>
    <dbReference type="NCBI Taxonomy" id="29380"/>
    <lineage>
        <taxon>Bacteria</taxon>
        <taxon>Bacillati</taxon>
        <taxon>Bacillota</taxon>
        <taxon>Bacilli</taxon>
        <taxon>Bacillales</taxon>
        <taxon>Staphylococcaceae</taxon>
        <taxon>Staphylococcus</taxon>
    </lineage>
</organism>